<evidence type="ECO:0000256" key="3">
    <source>
        <dbReference type="ARBA" id="ARBA00023237"/>
    </source>
</evidence>
<dbReference type="InterPro" id="IPR050330">
    <property type="entry name" value="Bact_OuterMem_StrucFunc"/>
</dbReference>
<dbReference type="CDD" id="cd07185">
    <property type="entry name" value="OmpA_C-like"/>
    <property type="match status" value="1"/>
</dbReference>
<evidence type="ECO:0000256" key="1">
    <source>
        <dbReference type="ARBA" id="ARBA00004442"/>
    </source>
</evidence>
<evidence type="ECO:0000256" key="2">
    <source>
        <dbReference type="ARBA" id="ARBA00023136"/>
    </source>
</evidence>
<feature type="domain" description="OmpA-like" evidence="5">
    <location>
        <begin position="155"/>
        <end position="271"/>
    </location>
</feature>
<keyword evidence="3" id="KW-0998">Cell outer membrane</keyword>
<organism evidence="6 7">
    <name type="scientific">Caenispirillum bisanense</name>
    <dbReference type="NCBI Taxonomy" id="414052"/>
    <lineage>
        <taxon>Bacteria</taxon>
        <taxon>Pseudomonadati</taxon>
        <taxon>Pseudomonadota</taxon>
        <taxon>Alphaproteobacteria</taxon>
        <taxon>Rhodospirillales</taxon>
        <taxon>Novispirillaceae</taxon>
        <taxon>Caenispirillum</taxon>
    </lineage>
</organism>
<keyword evidence="2 4" id="KW-0472">Membrane</keyword>
<dbReference type="RefSeq" id="WP_097278265.1">
    <property type="nucleotide sequence ID" value="NZ_OCNJ01000002.1"/>
</dbReference>
<dbReference type="GO" id="GO:0009279">
    <property type="term" value="C:cell outer membrane"/>
    <property type="evidence" value="ECO:0007669"/>
    <property type="project" value="UniProtKB-SubCell"/>
</dbReference>
<sequence>MTVKPILFAAAAVALLGACTTWDLEKTRAMAPAGDTFTQALKTAYLERAAFEKAEQDWGDVAYFNMQARTAAAGQVPPVGELASRGLSAPALAAGRAALLERLATAAPSNTPEACAQAQAWFEHWMEQEEEGHQPDHIAEAKGQYDAWLAKCQPPVMAAEPADFIIYFPFDSATLTATAKAEIARAAEAYKTRSGAITLTAHTDTAGDKMYNQRLSERRADAVRKALVDMGVPSKVIAASAYGENMTAVATGDGVEKTENRRVTITVGAGS</sequence>
<evidence type="ECO:0000259" key="5">
    <source>
        <dbReference type="PROSITE" id="PS51123"/>
    </source>
</evidence>
<dbReference type="Proteomes" id="UP000219621">
    <property type="component" value="Unassembled WGS sequence"/>
</dbReference>
<dbReference type="InterPro" id="IPR006665">
    <property type="entry name" value="OmpA-like"/>
</dbReference>
<dbReference type="PANTHER" id="PTHR30329">
    <property type="entry name" value="STATOR ELEMENT OF FLAGELLAR MOTOR COMPLEX"/>
    <property type="match status" value="1"/>
</dbReference>
<dbReference type="Pfam" id="PF00691">
    <property type="entry name" value="OmpA"/>
    <property type="match status" value="1"/>
</dbReference>
<dbReference type="Gene3D" id="3.30.1330.60">
    <property type="entry name" value="OmpA-like domain"/>
    <property type="match status" value="1"/>
</dbReference>
<dbReference type="EMBL" id="OCNJ01000002">
    <property type="protein sequence ID" value="SOD92627.1"/>
    <property type="molecule type" value="Genomic_DNA"/>
</dbReference>
<dbReference type="PRINTS" id="PR01023">
    <property type="entry name" value="NAFLGMOTY"/>
</dbReference>
<dbReference type="OrthoDB" id="189250at2"/>
<dbReference type="PROSITE" id="PS51257">
    <property type="entry name" value="PROKAR_LIPOPROTEIN"/>
    <property type="match status" value="1"/>
</dbReference>
<evidence type="ECO:0000313" key="6">
    <source>
        <dbReference type="EMBL" id="SOD92627.1"/>
    </source>
</evidence>
<dbReference type="PROSITE" id="PS51123">
    <property type="entry name" value="OMPA_2"/>
    <property type="match status" value="1"/>
</dbReference>
<keyword evidence="7" id="KW-1185">Reference proteome</keyword>
<dbReference type="InterPro" id="IPR036737">
    <property type="entry name" value="OmpA-like_sf"/>
</dbReference>
<dbReference type="InterPro" id="IPR006664">
    <property type="entry name" value="OMP_bac"/>
</dbReference>
<name>A0A286GAT9_9PROT</name>
<dbReference type="PRINTS" id="PR01021">
    <property type="entry name" value="OMPADOMAIN"/>
</dbReference>
<reference evidence="6 7" key="1">
    <citation type="submission" date="2017-09" db="EMBL/GenBank/DDBJ databases">
        <authorList>
            <person name="Ehlers B."/>
            <person name="Leendertz F.H."/>
        </authorList>
    </citation>
    <scope>NUCLEOTIDE SEQUENCE [LARGE SCALE GENOMIC DNA]</scope>
    <source>
        <strain evidence="6 7">USBA 140</strain>
    </source>
</reference>
<comment type="subcellular location">
    <subcellularLocation>
        <location evidence="1">Cell outer membrane</location>
    </subcellularLocation>
</comment>
<accession>A0A286GAT9</accession>
<gene>
    <name evidence="6" type="ORF">SAMN05421508_102530</name>
</gene>
<evidence type="ECO:0000313" key="7">
    <source>
        <dbReference type="Proteomes" id="UP000219621"/>
    </source>
</evidence>
<proteinExistence type="predicted"/>
<protein>
    <submittedName>
        <fullName evidence="6">OmpA family protein</fullName>
    </submittedName>
</protein>
<dbReference type="SUPFAM" id="SSF103088">
    <property type="entry name" value="OmpA-like"/>
    <property type="match status" value="1"/>
</dbReference>
<dbReference type="PANTHER" id="PTHR30329:SF21">
    <property type="entry name" value="LIPOPROTEIN YIAD-RELATED"/>
    <property type="match status" value="1"/>
</dbReference>
<dbReference type="AlphaFoldDB" id="A0A286GAT9"/>
<evidence type="ECO:0000256" key="4">
    <source>
        <dbReference type="PROSITE-ProRule" id="PRU00473"/>
    </source>
</evidence>